<name>A0ABR5G279_9MYCO</name>
<accession>A0ABR5G279</accession>
<proteinExistence type="predicted"/>
<dbReference type="EMBL" id="LDPU01000001">
    <property type="protein sequence ID" value="KLO54160.1"/>
    <property type="molecule type" value="Genomic_DNA"/>
</dbReference>
<sequence>MVKEDAEVWRLSFDMKDAQTGAWCPVERLGTKHSTHQQRDGLLTMPDDIANVQLVRLGEPT</sequence>
<protein>
    <submittedName>
        <fullName evidence="1">Uncharacterized protein</fullName>
    </submittedName>
</protein>
<comment type="caution">
    <text evidence="1">The sequence shown here is derived from an EMBL/GenBank/DDBJ whole genome shotgun (WGS) entry which is preliminary data.</text>
</comment>
<gene>
    <name evidence="1" type="ORF">ABW05_24115</name>
    <name evidence="2" type="ORF">ABW05_24545</name>
</gene>
<dbReference type="EMBL" id="LDPU01000001">
    <property type="protein sequence ID" value="KLO54093.1"/>
    <property type="molecule type" value="Genomic_DNA"/>
</dbReference>
<organism evidence="1 3">
    <name type="scientific">Mycolicibacterium senegalense</name>
    <dbReference type="NCBI Taxonomy" id="1796"/>
    <lineage>
        <taxon>Bacteria</taxon>
        <taxon>Bacillati</taxon>
        <taxon>Actinomycetota</taxon>
        <taxon>Actinomycetes</taxon>
        <taxon>Mycobacteriales</taxon>
        <taxon>Mycobacteriaceae</taxon>
        <taxon>Mycolicibacterium</taxon>
    </lineage>
</organism>
<evidence type="ECO:0000313" key="2">
    <source>
        <dbReference type="EMBL" id="KLO54160.1"/>
    </source>
</evidence>
<evidence type="ECO:0000313" key="3">
    <source>
        <dbReference type="Proteomes" id="UP000036499"/>
    </source>
</evidence>
<dbReference type="Proteomes" id="UP000036499">
    <property type="component" value="Unassembled WGS sequence"/>
</dbReference>
<reference evidence="1 3" key="1">
    <citation type="submission" date="2015-05" db="EMBL/GenBank/DDBJ databases">
        <title>Genome sequence of Mycobacterium senegalense.</title>
        <authorList>
            <person name="Greninger A.L."/>
            <person name="Miller S."/>
        </authorList>
    </citation>
    <scope>NUCLEOTIDE SEQUENCE [LARGE SCALE GENOMIC DNA]</scope>
    <source>
        <strain evidence="1 3">CK2</strain>
    </source>
</reference>
<evidence type="ECO:0000313" key="1">
    <source>
        <dbReference type="EMBL" id="KLO54093.1"/>
    </source>
</evidence>
<keyword evidence="3" id="KW-1185">Reference proteome</keyword>